<evidence type="ECO:0000256" key="1">
    <source>
        <dbReference type="ARBA" id="ARBA00004141"/>
    </source>
</evidence>
<feature type="transmembrane region" description="Helical" evidence="6">
    <location>
        <begin position="22"/>
        <end position="46"/>
    </location>
</feature>
<comment type="subcellular location">
    <subcellularLocation>
        <location evidence="1">Membrane</location>
        <topology evidence="1">Multi-pass membrane protein</topology>
    </subcellularLocation>
</comment>
<evidence type="ECO:0000256" key="3">
    <source>
        <dbReference type="ARBA" id="ARBA00022692"/>
    </source>
</evidence>
<sequence>MYHGTTGAAGFQNFFPTLTKTLGYNSTISLILVAPPYIFMVLWSLGHSMASDKIGNRFWFFIYPIPLTIIGALIF</sequence>
<organism evidence="7 8">
    <name type="scientific">Friedmanniomyces endolithicus</name>
    <dbReference type="NCBI Taxonomy" id="329885"/>
    <lineage>
        <taxon>Eukaryota</taxon>
        <taxon>Fungi</taxon>
        <taxon>Dikarya</taxon>
        <taxon>Ascomycota</taxon>
        <taxon>Pezizomycotina</taxon>
        <taxon>Dothideomycetes</taxon>
        <taxon>Dothideomycetidae</taxon>
        <taxon>Mycosphaerellales</taxon>
        <taxon>Teratosphaeriaceae</taxon>
        <taxon>Friedmanniomyces</taxon>
    </lineage>
</organism>
<evidence type="ECO:0000256" key="6">
    <source>
        <dbReference type="SAM" id="Phobius"/>
    </source>
</evidence>
<accession>A0AAN6H1Q1</accession>
<dbReference type="GO" id="GO:0022857">
    <property type="term" value="F:transmembrane transporter activity"/>
    <property type="evidence" value="ECO:0007669"/>
    <property type="project" value="TreeGrafter"/>
</dbReference>
<dbReference type="PANTHER" id="PTHR43791:SF78">
    <property type="entry name" value="TRANSPORTER, PUTATIVE (AFU_ORTHOLOGUE AFUA_3G01370)-RELATED"/>
    <property type="match status" value="1"/>
</dbReference>
<dbReference type="PANTHER" id="PTHR43791">
    <property type="entry name" value="PERMEASE-RELATED"/>
    <property type="match status" value="1"/>
</dbReference>
<proteinExistence type="predicted"/>
<evidence type="ECO:0000256" key="2">
    <source>
        <dbReference type="ARBA" id="ARBA00022448"/>
    </source>
</evidence>
<evidence type="ECO:0000256" key="5">
    <source>
        <dbReference type="ARBA" id="ARBA00023136"/>
    </source>
</evidence>
<dbReference type="AlphaFoldDB" id="A0AAN6H1Q1"/>
<name>A0AAN6H1Q1_9PEZI</name>
<dbReference type="GO" id="GO:0016020">
    <property type="term" value="C:membrane"/>
    <property type="evidence" value="ECO:0007669"/>
    <property type="project" value="UniProtKB-SubCell"/>
</dbReference>
<evidence type="ECO:0000313" key="7">
    <source>
        <dbReference type="EMBL" id="KAK0944694.1"/>
    </source>
</evidence>
<keyword evidence="3 6" id="KW-0812">Transmembrane</keyword>
<keyword evidence="5 6" id="KW-0472">Membrane</keyword>
<feature type="non-terminal residue" evidence="7">
    <location>
        <position position="75"/>
    </location>
</feature>
<keyword evidence="8" id="KW-1185">Reference proteome</keyword>
<dbReference type="InterPro" id="IPR036259">
    <property type="entry name" value="MFS_trans_sf"/>
</dbReference>
<evidence type="ECO:0000313" key="8">
    <source>
        <dbReference type="Proteomes" id="UP001175353"/>
    </source>
</evidence>
<reference evidence="7" key="1">
    <citation type="submission" date="2023-06" db="EMBL/GenBank/DDBJ databases">
        <title>Black Yeasts Isolated from many extreme environments.</title>
        <authorList>
            <person name="Coleine C."/>
            <person name="Stajich J.E."/>
            <person name="Selbmann L."/>
        </authorList>
    </citation>
    <scope>NUCLEOTIDE SEQUENCE</scope>
    <source>
        <strain evidence="7">CCFEE 5200</strain>
    </source>
</reference>
<keyword evidence="2" id="KW-0813">Transport</keyword>
<dbReference type="EMBL" id="JAUJLE010002499">
    <property type="protein sequence ID" value="KAK0944694.1"/>
    <property type="molecule type" value="Genomic_DNA"/>
</dbReference>
<keyword evidence="4 6" id="KW-1133">Transmembrane helix</keyword>
<evidence type="ECO:0000256" key="4">
    <source>
        <dbReference type="ARBA" id="ARBA00022989"/>
    </source>
</evidence>
<protein>
    <submittedName>
        <fullName evidence="7">Uncharacterized protein</fullName>
    </submittedName>
</protein>
<dbReference type="SUPFAM" id="SSF103473">
    <property type="entry name" value="MFS general substrate transporter"/>
    <property type="match status" value="1"/>
</dbReference>
<comment type="caution">
    <text evidence="7">The sequence shown here is derived from an EMBL/GenBank/DDBJ whole genome shotgun (WGS) entry which is preliminary data.</text>
</comment>
<feature type="transmembrane region" description="Helical" evidence="6">
    <location>
        <begin position="58"/>
        <end position="74"/>
    </location>
</feature>
<gene>
    <name evidence="7" type="ORF">LTR91_027170</name>
</gene>
<dbReference type="Proteomes" id="UP001175353">
    <property type="component" value="Unassembled WGS sequence"/>
</dbReference>